<name>A0ABP8KN57_9MICO</name>
<dbReference type="SUPFAM" id="SSF51905">
    <property type="entry name" value="FAD/NAD(P)-binding domain"/>
    <property type="match status" value="1"/>
</dbReference>
<dbReference type="InterPro" id="IPR002938">
    <property type="entry name" value="FAD-bd"/>
</dbReference>
<dbReference type="Proteomes" id="UP001500945">
    <property type="component" value="Unassembled WGS sequence"/>
</dbReference>
<keyword evidence="4" id="KW-1185">Reference proteome</keyword>
<evidence type="ECO:0000313" key="3">
    <source>
        <dbReference type="EMBL" id="GAA4410741.1"/>
    </source>
</evidence>
<dbReference type="PANTHER" id="PTHR42685">
    <property type="entry name" value="GERANYLGERANYL DIPHOSPHATE REDUCTASE"/>
    <property type="match status" value="1"/>
</dbReference>
<dbReference type="NCBIfam" id="TIGR03083">
    <property type="entry name" value="maleylpyruvate isomerase family mycothiol-dependent enzyme"/>
    <property type="match status" value="1"/>
</dbReference>
<dbReference type="Gene3D" id="3.50.50.60">
    <property type="entry name" value="FAD/NAD(P)-binding domain"/>
    <property type="match status" value="1"/>
</dbReference>
<evidence type="ECO:0000259" key="1">
    <source>
        <dbReference type="Pfam" id="PF01494"/>
    </source>
</evidence>
<dbReference type="InterPro" id="IPR017517">
    <property type="entry name" value="Maleyloyr_isom"/>
</dbReference>
<dbReference type="InterPro" id="IPR050407">
    <property type="entry name" value="Geranylgeranyl_reductase"/>
</dbReference>
<dbReference type="EMBL" id="BAABGM010000020">
    <property type="protein sequence ID" value="GAA4410741.1"/>
    <property type="molecule type" value="Genomic_DNA"/>
</dbReference>
<dbReference type="Pfam" id="PF11716">
    <property type="entry name" value="MDMPI_N"/>
    <property type="match status" value="1"/>
</dbReference>
<evidence type="ECO:0000313" key="4">
    <source>
        <dbReference type="Proteomes" id="UP001500945"/>
    </source>
</evidence>
<dbReference type="InterPro" id="IPR024344">
    <property type="entry name" value="MDMPI_metal-binding"/>
</dbReference>
<gene>
    <name evidence="3" type="ORF">GCM10023168_30750</name>
</gene>
<comment type="caution">
    <text evidence="3">The sequence shown here is derived from an EMBL/GenBank/DDBJ whole genome shotgun (WGS) entry which is preliminary data.</text>
</comment>
<dbReference type="PANTHER" id="PTHR42685:SF22">
    <property type="entry name" value="CONDITIONED MEDIUM FACTOR RECEPTOR 1"/>
    <property type="match status" value="1"/>
</dbReference>
<accession>A0ABP8KN57</accession>
<feature type="domain" description="Mycothiol-dependent maleylpyruvate isomerase metal-binding" evidence="2">
    <location>
        <begin position="402"/>
        <end position="529"/>
    </location>
</feature>
<dbReference type="PRINTS" id="PR00420">
    <property type="entry name" value="RNGMNOXGNASE"/>
</dbReference>
<proteinExistence type="predicted"/>
<dbReference type="InterPro" id="IPR034660">
    <property type="entry name" value="DinB/YfiT-like"/>
</dbReference>
<dbReference type="InterPro" id="IPR036188">
    <property type="entry name" value="FAD/NAD-bd_sf"/>
</dbReference>
<reference evidence="4" key="1">
    <citation type="journal article" date="2019" name="Int. J. Syst. Evol. Microbiol.">
        <title>The Global Catalogue of Microorganisms (GCM) 10K type strain sequencing project: providing services to taxonomists for standard genome sequencing and annotation.</title>
        <authorList>
            <consortium name="The Broad Institute Genomics Platform"/>
            <consortium name="The Broad Institute Genome Sequencing Center for Infectious Disease"/>
            <person name="Wu L."/>
            <person name="Ma J."/>
        </authorList>
    </citation>
    <scope>NUCLEOTIDE SEQUENCE [LARGE SCALE GENOMIC DNA]</scope>
    <source>
        <strain evidence="4">JCM 17809</strain>
    </source>
</reference>
<organism evidence="3 4">
    <name type="scientific">Fodinibacter luteus</name>
    <dbReference type="NCBI Taxonomy" id="552064"/>
    <lineage>
        <taxon>Bacteria</taxon>
        <taxon>Bacillati</taxon>
        <taxon>Actinomycetota</taxon>
        <taxon>Actinomycetes</taxon>
        <taxon>Micrococcales</taxon>
        <taxon>Intrasporangiaceae</taxon>
        <taxon>Fodinibacter (ex Wang et al. 2009)</taxon>
    </lineage>
</organism>
<sequence length="736" mass="79444">MRPPQDEYDAVVVGARCAGATVATLLARAGRRVLLVDRAEFPSDTVSTHQLFPDSLDLLDRLGAGERVRAAHRLRPVGYSWRVLGHTVRGTFTPVGGHDRTVSIRRVALDAALVDTAAEAGALTRFGTSVADLVGSGTADDPVRGVVLDGGERVLAPWVVGADGRSSTVARRLGLPVTRRLRGEVAMLFAYWEGLPDSSWCRIDVQGRLGLMSAPCEDDVHLLSVAGPAELTRGTSEQRAAAYLAALRRFPAVLNPRLLDDARQVSPVVVVPETMLRGVERPATGPGWALVGDAGLFKHPVTAQGIGDALAQGWFVGAALGRGDDLRDYQAWRDDRAADFFEWSYQAARLPGSEAAALYSGLAADPVAGQEFLDTFSRHHRPGEVMTPVRRARWRAAWVYEQGLAELSRILEGLPESAMADAVPACPAWSVGDLLAHLTGVAQDAARGAYAERALDAWRDPALAERREAWTASHVDRLTDRSRDGALRHLRLHGGRLVLALRRGDAAIADGPEWLVPAPVGDLAVHVADLREALGAPADTDGPVARFGFAAYRDWLHARLVAVGLPAIRLGDGSREWVVGDGEPAGSVTAPRHELFRMVSGRRSAAGIRGYAWTTDVGPATDAVRVTHAFRAWLAWASASTSMTRRWTRISTRGSRRRWRSLTVTVVRMPVTLPKLCTAAPSTAPSPLPGRSATRRSVMLRRRSAMTSPSCCRRPSRLSRIEVPGGPAWARRASTR</sequence>
<protein>
    <submittedName>
        <fullName evidence="3">Uncharacterized protein</fullName>
    </submittedName>
</protein>
<evidence type="ECO:0000259" key="2">
    <source>
        <dbReference type="Pfam" id="PF11716"/>
    </source>
</evidence>
<dbReference type="SUPFAM" id="SSF109854">
    <property type="entry name" value="DinB/YfiT-like putative metalloenzymes"/>
    <property type="match status" value="1"/>
</dbReference>
<dbReference type="Pfam" id="PF01494">
    <property type="entry name" value="FAD_binding_3"/>
    <property type="match status" value="1"/>
</dbReference>
<feature type="domain" description="FAD-binding" evidence="1">
    <location>
        <begin position="8"/>
        <end position="340"/>
    </location>
</feature>